<proteinExistence type="predicted"/>
<dbReference type="Proteomes" id="UP000030980">
    <property type="component" value="Unassembled WGS sequence"/>
</dbReference>
<evidence type="ECO:0000313" key="5">
    <source>
        <dbReference type="Proteomes" id="UP000186079"/>
    </source>
</evidence>
<protein>
    <recommendedName>
        <fullName evidence="6">DUF1315 domain-containing protein</fullName>
    </recommendedName>
</protein>
<organism evidence="2 4">
    <name type="scientific">Pseudomonas flexibilis</name>
    <dbReference type="NCBI Taxonomy" id="706570"/>
    <lineage>
        <taxon>Bacteria</taxon>
        <taxon>Pseudomonadati</taxon>
        <taxon>Pseudomonadota</taxon>
        <taxon>Gammaproteobacteria</taxon>
        <taxon>Pseudomonadales</taxon>
        <taxon>Pseudomonadaceae</taxon>
        <taxon>Pseudomonas</taxon>
    </lineage>
</organism>
<dbReference type="OrthoDB" id="5616307at2"/>
<sequence length="90" mass="10045">MSSFIEAIENITPEIYQNLKQAVELGKWPDGRKLTQEQKETCLGAMIAWELKNLPEEERTGFMNGQECGSKSKKAATESDLFAPASGTRH</sequence>
<dbReference type="RefSeq" id="WP_027589624.1">
    <property type="nucleotide sequence ID" value="NZ_FMUP01000001.1"/>
</dbReference>
<evidence type="ECO:0000313" key="4">
    <source>
        <dbReference type="Proteomes" id="UP000030980"/>
    </source>
</evidence>
<dbReference type="PATRIC" id="fig|706570.3.peg.2466"/>
<dbReference type="Proteomes" id="UP000186079">
    <property type="component" value="Unassembled WGS sequence"/>
</dbReference>
<reference evidence="2 4" key="1">
    <citation type="submission" date="2014-11" db="EMBL/GenBank/DDBJ databases">
        <title>Genome sequence of Pseudomonas tuomuerensis JCM 14085.</title>
        <authorList>
            <person name="Shin S.-K."/>
            <person name="Yi H."/>
        </authorList>
    </citation>
    <scope>NUCLEOTIDE SEQUENCE [LARGE SCALE GENOMIC DNA]</scope>
    <source>
        <strain evidence="2 4">JCM 14085</strain>
    </source>
</reference>
<name>A0A0B3BT66_9PSED</name>
<dbReference type="AlphaFoldDB" id="A0A0B3BT66"/>
<evidence type="ECO:0000256" key="1">
    <source>
        <dbReference type="SAM" id="MobiDB-lite"/>
    </source>
</evidence>
<dbReference type="Pfam" id="PF07023">
    <property type="entry name" value="DUF1315"/>
    <property type="match status" value="1"/>
</dbReference>
<gene>
    <name evidence="2" type="ORF">PT85_07295</name>
    <name evidence="3" type="ORF">SAMN05421672_104138</name>
</gene>
<reference evidence="3 5" key="2">
    <citation type="submission" date="2017-01" db="EMBL/GenBank/DDBJ databases">
        <authorList>
            <person name="Mah S.A."/>
            <person name="Swanson W.J."/>
            <person name="Moy G.W."/>
            <person name="Vacquier V.D."/>
        </authorList>
    </citation>
    <scope>NUCLEOTIDE SEQUENCE [LARGE SCALE GENOMIC DNA]</scope>
    <source>
        <strain evidence="3 5">ATCC 29606</strain>
    </source>
</reference>
<keyword evidence="4" id="KW-1185">Reference proteome</keyword>
<evidence type="ECO:0008006" key="6">
    <source>
        <dbReference type="Google" id="ProtNLM"/>
    </source>
</evidence>
<accession>A0A0B3BT66</accession>
<dbReference type="STRING" id="706570.PT85_07295"/>
<dbReference type="EMBL" id="FTMC01000004">
    <property type="protein sequence ID" value="SIQ24218.1"/>
    <property type="molecule type" value="Genomic_DNA"/>
</dbReference>
<evidence type="ECO:0000313" key="2">
    <source>
        <dbReference type="EMBL" id="KHO65835.1"/>
    </source>
</evidence>
<dbReference type="EMBL" id="JTAK01000002">
    <property type="protein sequence ID" value="KHO65835.1"/>
    <property type="molecule type" value="Genomic_DNA"/>
</dbReference>
<evidence type="ECO:0000313" key="3">
    <source>
        <dbReference type="EMBL" id="SIQ24218.1"/>
    </source>
</evidence>
<accession>A0A0B2D718</accession>
<dbReference type="InterPro" id="IPR009749">
    <property type="entry name" value="DUF1315"/>
</dbReference>
<feature type="region of interest" description="Disordered" evidence="1">
    <location>
        <begin position="61"/>
        <end position="90"/>
    </location>
</feature>